<keyword evidence="3" id="KW-1185">Reference proteome</keyword>
<evidence type="ECO:0000313" key="3">
    <source>
        <dbReference type="Proteomes" id="UP000075714"/>
    </source>
</evidence>
<feature type="region of interest" description="Disordered" evidence="1">
    <location>
        <begin position="774"/>
        <end position="897"/>
    </location>
</feature>
<dbReference type="EMBL" id="LSYV01000010">
    <property type="protein sequence ID" value="KXZ52478.1"/>
    <property type="molecule type" value="Genomic_DNA"/>
</dbReference>
<reference evidence="3" key="1">
    <citation type="journal article" date="2016" name="Nat. Commun.">
        <title>The Gonium pectorale genome demonstrates co-option of cell cycle regulation during the evolution of multicellularity.</title>
        <authorList>
            <person name="Hanschen E.R."/>
            <person name="Marriage T.N."/>
            <person name="Ferris P.J."/>
            <person name="Hamaji T."/>
            <person name="Toyoda A."/>
            <person name="Fujiyama A."/>
            <person name="Neme R."/>
            <person name="Noguchi H."/>
            <person name="Minakuchi Y."/>
            <person name="Suzuki M."/>
            <person name="Kawai-Toyooka H."/>
            <person name="Smith D.R."/>
            <person name="Sparks H."/>
            <person name="Anderson J."/>
            <person name="Bakaric R."/>
            <person name="Luria V."/>
            <person name="Karger A."/>
            <person name="Kirschner M.W."/>
            <person name="Durand P.M."/>
            <person name="Michod R.E."/>
            <person name="Nozaki H."/>
            <person name="Olson B.J."/>
        </authorList>
    </citation>
    <scope>NUCLEOTIDE SEQUENCE [LARGE SCALE GENOMIC DNA]</scope>
    <source>
        <strain evidence="3">NIES-2863</strain>
    </source>
</reference>
<protein>
    <submittedName>
        <fullName evidence="2">Uncharacterized protein</fullName>
    </submittedName>
</protein>
<evidence type="ECO:0000313" key="2">
    <source>
        <dbReference type="EMBL" id="KXZ52478.1"/>
    </source>
</evidence>
<feature type="region of interest" description="Disordered" evidence="1">
    <location>
        <begin position="442"/>
        <end position="501"/>
    </location>
</feature>
<dbReference type="InterPro" id="IPR027417">
    <property type="entry name" value="P-loop_NTPase"/>
</dbReference>
<dbReference type="GO" id="GO:0000724">
    <property type="term" value="P:double-strand break repair via homologous recombination"/>
    <property type="evidence" value="ECO:0007669"/>
    <property type="project" value="TreeGrafter"/>
</dbReference>
<dbReference type="GO" id="GO:0005634">
    <property type="term" value="C:nucleus"/>
    <property type="evidence" value="ECO:0007669"/>
    <property type="project" value="TreeGrafter"/>
</dbReference>
<feature type="compositionally biased region" description="Low complexity" evidence="1">
    <location>
        <begin position="810"/>
        <end position="827"/>
    </location>
</feature>
<dbReference type="OrthoDB" id="550469at2759"/>
<dbReference type="AlphaFoldDB" id="A0A150GRW1"/>
<name>A0A150GRW1_GONPE</name>
<dbReference type="Pfam" id="PF13245">
    <property type="entry name" value="AAA_19"/>
    <property type="match status" value="1"/>
</dbReference>
<dbReference type="Proteomes" id="UP000075714">
    <property type="component" value="Unassembled WGS sequence"/>
</dbReference>
<dbReference type="GO" id="GO:0031297">
    <property type="term" value="P:replication fork processing"/>
    <property type="evidence" value="ECO:0007669"/>
    <property type="project" value="TreeGrafter"/>
</dbReference>
<dbReference type="InterPro" id="IPR000212">
    <property type="entry name" value="DNA_helicase_UvrD/REP"/>
</dbReference>
<accession>A0A150GRW1</accession>
<dbReference type="SUPFAM" id="SSF52540">
    <property type="entry name" value="P-loop containing nucleoside triphosphate hydrolases"/>
    <property type="match status" value="1"/>
</dbReference>
<dbReference type="PANTHER" id="PTHR11070">
    <property type="entry name" value="UVRD / RECB / PCRA DNA HELICASE FAMILY MEMBER"/>
    <property type="match status" value="1"/>
</dbReference>
<feature type="compositionally biased region" description="Low complexity" evidence="1">
    <location>
        <begin position="882"/>
        <end position="897"/>
    </location>
</feature>
<dbReference type="GO" id="GO:0005524">
    <property type="term" value="F:ATP binding"/>
    <property type="evidence" value="ECO:0007669"/>
    <property type="project" value="InterPro"/>
</dbReference>
<feature type="compositionally biased region" description="Gly residues" evidence="1">
    <location>
        <begin position="453"/>
        <end position="472"/>
    </location>
</feature>
<dbReference type="PANTHER" id="PTHR11070:SF30">
    <property type="entry name" value="F-BOX DNA HELICASE 1"/>
    <property type="match status" value="1"/>
</dbReference>
<evidence type="ECO:0000256" key="1">
    <source>
        <dbReference type="SAM" id="MobiDB-lite"/>
    </source>
</evidence>
<comment type="caution">
    <text evidence="2">The sequence shown here is derived from an EMBL/GenBank/DDBJ whole genome shotgun (WGS) entry which is preliminary data.</text>
</comment>
<sequence length="958" mass="103967">MEFLAALQVLLRHRECGPELMPVHDYIGAELQRMAPPPSGGPAVAEQAHEDPQAASRGSGGLRLTLEQLIASRPAFWDAEGRPLVIRLQAYAGAGKTITLRKIVRSHPHIRFVYVVFNKDMRIEAFRAMEKDLEEDRAAGRQRYRNFEVRTSHALARHRFCVDDRYQIRRRNDPPSSPRKRQIGKITTANVREFMAAFLGPRAKNISSSVAAAVLKTLDCYMASADQQMTAKHVVLDRKLRAKLDEHLSELLWRLEGMDPARMRGQLHADVRDYPLIVRTATALWEHLHELQCPLKLPHNAYLKKWALSEDTLRPTHDGPFVVLVDEAQDINAVTKQVLIDKQELPVVAVGDKHQQIYAFNFACGLMAGRARIPRDGGELSLRQTFRFGHELAAMTNLILKAGPLEAGYMVGRPWKTSIGDGHPGVVYALVPEAADLDTVRAEDLESPNGGAAQEGGSGGARPSGSNGGGSRGTSNTARSKKGKAAKAAKATQAARPIQAGTTAPERYAGLRYLQCPLRADPAQAFPDRNFPGRDFPKEFPVAPISGIALPAPNFRLPACAGKHEPLPLVTYIARTNAALIRAALELVALGRSVCATFKCDQWDAIVRLVEDVTDFLKNRKRFPYPNHELYGLQTEDDLKQLVDFEADSDLATAYMLAREYSLERVRELGQELLEERHEAEYYLATTHKMKGDEAPLVQIADDFLAVLAPTAAGDQERLAGQRASPSQVDEINCVYVAATRARSVLLLSRDLTRLALGLHRRHVQLVLPGEGEELTPASLGTEGAACGARPHVHRGPQAGVDLSDEPAEATDASADTGSGSSSQSDSMDTPPPLRKRAATRGGRGGGAARGGKLGAKRAKRGSAAEDTEMRGDVPRSRRAGRAAPSTSSAGGAAGPAATCCSACSGPLADAAQPQPQAPGLPRVTWRGRPVCDSCARGTLFGEVLELLQAQQQPEGQE</sequence>
<dbReference type="GO" id="GO:0003677">
    <property type="term" value="F:DNA binding"/>
    <property type="evidence" value="ECO:0007669"/>
    <property type="project" value="InterPro"/>
</dbReference>
<gene>
    <name evidence="2" type="ORF">GPECTOR_9g522</name>
</gene>
<feature type="region of interest" description="Disordered" evidence="1">
    <location>
        <begin position="35"/>
        <end position="58"/>
    </location>
</feature>
<dbReference type="GO" id="GO:0043138">
    <property type="term" value="F:3'-5' DNA helicase activity"/>
    <property type="evidence" value="ECO:0007669"/>
    <property type="project" value="TreeGrafter"/>
</dbReference>
<proteinExistence type="predicted"/>
<dbReference type="Gene3D" id="3.40.50.300">
    <property type="entry name" value="P-loop containing nucleotide triphosphate hydrolases"/>
    <property type="match status" value="2"/>
</dbReference>
<dbReference type="STRING" id="33097.A0A150GRW1"/>
<feature type="compositionally biased region" description="Gly residues" evidence="1">
    <location>
        <begin position="842"/>
        <end position="854"/>
    </location>
</feature>
<organism evidence="2 3">
    <name type="scientific">Gonium pectorale</name>
    <name type="common">Green alga</name>
    <dbReference type="NCBI Taxonomy" id="33097"/>
    <lineage>
        <taxon>Eukaryota</taxon>
        <taxon>Viridiplantae</taxon>
        <taxon>Chlorophyta</taxon>
        <taxon>core chlorophytes</taxon>
        <taxon>Chlorophyceae</taxon>
        <taxon>CS clade</taxon>
        <taxon>Chlamydomonadales</taxon>
        <taxon>Volvocaceae</taxon>
        <taxon>Gonium</taxon>
    </lineage>
</organism>